<dbReference type="InterPro" id="IPR019819">
    <property type="entry name" value="Carboxylesterase_B_CS"/>
</dbReference>
<evidence type="ECO:0000256" key="2">
    <source>
        <dbReference type="ARBA" id="ARBA00022487"/>
    </source>
</evidence>
<name>A0A482WAA9_ASBVE</name>
<gene>
    <name evidence="6" type="ORF">BDFB_009825</name>
</gene>
<feature type="domain" description="Carboxylesterase type B" evidence="5">
    <location>
        <begin position="1"/>
        <end position="514"/>
    </location>
</feature>
<keyword evidence="4" id="KW-0325">Glycoprotein</keyword>
<dbReference type="Pfam" id="PF00135">
    <property type="entry name" value="COesterase"/>
    <property type="match status" value="1"/>
</dbReference>
<comment type="caution">
    <text evidence="6">The sequence shown here is derived from an EMBL/GenBank/DDBJ whole genome shotgun (WGS) entry which is preliminary data.</text>
</comment>
<dbReference type="EMBL" id="QDEB01016931">
    <property type="protein sequence ID" value="RZC41453.1"/>
    <property type="molecule type" value="Genomic_DNA"/>
</dbReference>
<keyword evidence="2" id="KW-0719">Serine esterase</keyword>
<sequence length="526" mass="58823">PIVTVNQGKLLGKIATNIDGGTFYSFQGIPYAKPPVGDLRFKSPQPPEPWSGIRDATKEGSECYSRNMILGTLVGAEDCLFLNVYTPEIPTKKTPSLKPVMVWIHGGAFTQGSGNSDTYGPEYLLTEDIVLVSINYRLGILGFLSFEDLSLGVPGNAGMKDMVIALKWVQENIKHFSGDPNNVTIFGESAGGSAVHYLVLSPAAKGLFHRAIAQSGCALNLFARGRNISSELAKALDLPTANEKEIFQHLMTLPIEKLFEISEKVIELCDMMTNAGGKRPYAPFVEKPNNGAFLTEEPIKILNSGNYNKVPLLFGYTSREGMLIEYKIKPRKPEMPRNFENIIPFMLEVERGSEASKTIANKIKQFYYGKPGSENDLHTDNYFLRDIIFSIEHHAVTSSFPVYLYRMSIQTSLNIFKKIGNINAPGVAHGDDIGYLFKTKFTPILKPGSLEDISVRRFVKFWTKFAKYGNPNSSSDDYNNVDWKPVKKNEIHFMDIGEELTTGVNPENERIKFWHEIFADKPLYTI</sequence>
<dbReference type="SUPFAM" id="SSF53474">
    <property type="entry name" value="alpha/beta-Hydrolases"/>
    <property type="match status" value="1"/>
</dbReference>
<dbReference type="PANTHER" id="PTHR43142">
    <property type="entry name" value="CARBOXYLIC ESTER HYDROLASE"/>
    <property type="match status" value="1"/>
</dbReference>
<dbReference type="PROSITE" id="PS00941">
    <property type="entry name" value="CARBOXYLESTERASE_B_2"/>
    <property type="match status" value="1"/>
</dbReference>
<evidence type="ECO:0000256" key="3">
    <source>
        <dbReference type="ARBA" id="ARBA00022801"/>
    </source>
</evidence>
<evidence type="ECO:0000313" key="6">
    <source>
        <dbReference type="EMBL" id="RZC41453.1"/>
    </source>
</evidence>
<dbReference type="Gene3D" id="3.40.50.1820">
    <property type="entry name" value="alpha/beta hydrolase"/>
    <property type="match status" value="1"/>
</dbReference>
<keyword evidence="3" id="KW-0378">Hydrolase</keyword>
<comment type="similarity">
    <text evidence="1">Belongs to the type-B carboxylesterase/lipase family.</text>
</comment>
<evidence type="ECO:0000256" key="1">
    <source>
        <dbReference type="ARBA" id="ARBA00005964"/>
    </source>
</evidence>
<feature type="non-terminal residue" evidence="6">
    <location>
        <position position="1"/>
    </location>
</feature>
<dbReference type="GO" id="GO:0052689">
    <property type="term" value="F:carboxylic ester hydrolase activity"/>
    <property type="evidence" value="ECO:0007669"/>
    <property type="project" value="UniProtKB-KW"/>
</dbReference>
<reference evidence="6 7" key="1">
    <citation type="submission" date="2017-03" db="EMBL/GenBank/DDBJ databases">
        <title>Genome of the blue death feigning beetle - Asbolus verrucosus.</title>
        <authorList>
            <person name="Rider S.D."/>
        </authorList>
    </citation>
    <scope>NUCLEOTIDE SEQUENCE [LARGE SCALE GENOMIC DNA]</scope>
    <source>
        <strain evidence="6">Butters</strain>
        <tissue evidence="6">Head and leg muscle</tissue>
    </source>
</reference>
<dbReference type="InterPro" id="IPR029058">
    <property type="entry name" value="AB_hydrolase_fold"/>
</dbReference>
<organism evidence="6 7">
    <name type="scientific">Asbolus verrucosus</name>
    <name type="common">Desert ironclad beetle</name>
    <dbReference type="NCBI Taxonomy" id="1661398"/>
    <lineage>
        <taxon>Eukaryota</taxon>
        <taxon>Metazoa</taxon>
        <taxon>Ecdysozoa</taxon>
        <taxon>Arthropoda</taxon>
        <taxon>Hexapoda</taxon>
        <taxon>Insecta</taxon>
        <taxon>Pterygota</taxon>
        <taxon>Neoptera</taxon>
        <taxon>Endopterygota</taxon>
        <taxon>Coleoptera</taxon>
        <taxon>Polyphaga</taxon>
        <taxon>Cucujiformia</taxon>
        <taxon>Tenebrionidae</taxon>
        <taxon>Pimeliinae</taxon>
        <taxon>Asbolus</taxon>
    </lineage>
</organism>
<protein>
    <recommendedName>
        <fullName evidence="5">Carboxylesterase type B domain-containing protein</fullName>
    </recommendedName>
</protein>
<proteinExistence type="inferred from homology"/>
<accession>A0A482WAA9</accession>
<feature type="non-terminal residue" evidence="6">
    <location>
        <position position="526"/>
    </location>
</feature>
<dbReference type="STRING" id="1661398.A0A482WAA9"/>
<evidence type="ECO:0000256" key="4">
    <source>
        <dbReference type="ARBA" id="ARBA00023180"/>
    </source>
</evidence>
<dbReference type="OrthoDB" id="19653at2759"/>
<evidence type="ECO:0000259" key="5">
    <source>
        <dbReference type="Pfam" id="PF00135"/>
    </source>
</evidence>
<evidence type="ECO:0000313" key="7">
    <source>
        <dbReference type="Proteomes" id="UP000292052"/>
    </source>
</evidence>
<dbReference type="PANTHER" id="PTHR43142:SF1">
    <property type="entry name" value="CARBOXYLIC ESTER HYDROLASE"/>
    <property type="match status" value="1"/>
</dbReference>
<dbReference type="InterPro" id="IPR002018">
    <property type="entry name" value="CarbesteraseB"/>
</dbReference>
<dbReference type="AlphaFoldDB" id="A0A482WAA9"/>
<dbReference type="Proteomes" id="UP000292052">
    <property type="component" value="Unassembled WGS sequence"/>
</dbReference>
<keyword evidence="7" id="KW-1185">Reference proteome</keyword>